<evidence type="ECO:0000256" key="4">
    <source>
        <dbReference type="ARBA" id="ARBA00022679"/>
    </source>
</evidence>
<comment type="pathway">
    <text evidence="2 10">Protein modification; peptidyl-diphthamide biosynthesis.</text>
</comment>
<evidence type="ECO:0000256" key="2">
    <source>
        <dbReference type="ARBA" id="ARBA00005156"/>
    </source>
</evidence>
<dbReference type="EMBL" id="DRUB01000055">
    <property type="protein sequence ID" value="HHR95819.1"/>
    <property type="molecule type" value="Genomic_DNA"/>
</dbReference>
<dbReference type="PANTHER" id="PTHR10762:SF1">
    <property type="entry name" value="2-(3-AMINO-3-CARBOXYPROPYL)HISTIDINE SYNTHASE SUBUNIT 1"/>
    <property type="match status" value="1"/>
</dbReference>
<evidence type="ECO:0000313" key="11">
    <source>
        <dbReference type="EMBL" id="HHR95819.1"/>
    </source>
</evidence>
<dbReference type="InterPro" id="IPR042263">
    <property type="entry name" value="DPH1/DPH2_1"/>
</dbReference>
<comment type="similarity">
    <text evidence="10">Belongs to the DPH1/DPH2 family.</text>
</comment>
<keyword evidence="8 10" id="KW-0411">Iron-sulfur</keyword>
<sequence length="329" mass="38218">MEFCNEFDFEIEKVVKAIKTNDVRKVYIQSSEGFQRCLKLVIDRIRDLLDREIEIFISANPSYGSCLVDEFGAKDINADLIIHFGHTPYPNYSYSAKILFIPVEYIQVNYVKLLEAIENLCQDDSHKICLATTPQHISMAKSICDNIKKCRCIYKGIILGCYPVVSEGCNELIVISGGKFHCIVQSLFESSYGKQTKILCLDPYNYNLWDPTKDVEKILRVRMWKMHQAIDAKNWLIIDGFYGQHRERLLSQLTEMFKVHNKYFTIVKVLKLDRDFLINMEANKNFDAIVIVSCPYLAFDFADFDKPVLTVGETFAILNNDINRYIYPW</sequence>
<evidence type="ECO:0000256" key="9">
    <source>
        <dbReference type="ARBA" id="ARBA00048403"/>
    </source>
</evidence>
<proteinExistence type="inferred from homology"/>
<evidence type="ECO:0000256" key="3">
    <source>
        <dbReference type="ARBA" id="ARBA00012221"/>
    </source>
</evidence>
<keyword evidence="7 10" id="KW-0408">Iron</keyword>
<dbReference type="GO" id="GO:0090560">
    <property type="term" value="F:2-(3-amino-3-carboxypropyl)histidine synthase activity"/>
    <property type="evidence" value="ECO:0007669"/>
    <property type="project" value="UniProtKB-UniRule"/>
</dbReference>
<dbReference type="Gene3D" id="3.40.50.11840">
    <property type="entry name" value="Diphthamide synthesis DPH1/DPH2 domain 1"/>
    <property type="match status" value="1"/>
</dbReference>
<dbReference type="PIRSF" id="PIRSF004967">
    <property type="entry name" value="DPH1"/>
    <property type="match status" value="1"/>
</dbReference>
<keyword evidence="4 10" id="KW-0808">Transferase</keyword>
<dbReference type="NCBIfam" id="TIGR00322">
    <property type="entry name" value="diphth2_R"/>
    <property type="match status" value="1"/>
</dbReference>
<evidence type="ECO:0000256" key="10">
    <source>
        <dbReference type="PIRNR" id="PIRNR004967"/>
    </source>
</evidence>
<reference evidence="11" key="1">
    <citation type="journal article" date="2020" name="mSystems">
        <title>Genome- and Community-Level Interaction Insights into Carbon Utilization and Element Cycling Functions of Hydrothermarchaeota in Hydrothermal Sediment.</title>
        <authorList>
            <person name="Zhou Z."/>
            <person name="Liu Y."/>
            <person name="Xu W."/>
            <person name="Pan J."/>
            <person name="Luo Z.H."/>
            <person name="Li M."/>
        </authorList>
    </citation>
    <scope>NUCLEOTIDE SEQUENCE [LARGE SCALE GENOMIC DNA]</scope>
    <source>
        <strain evidence="11">SpSt-1</strain>
    </source>
</reference>
<dbReference type="Pfam" id="PF01866">
    <property type="entry name" value="Diphthamide_syn"/>
    <property type="match status" value="1"/>
</dbReference>
<evidence type="ECO:0000256" key="1">
    <source>
        <dbReference type="ARBA" id="ARBA00001966"/>
    </source>
</evidence>
<dbReference type="AlphaFoldDB" id="A0A7C5Z007"/>
<keyword evidence="5 10" id="KW-0949">S-adenosyl-L-methionine</keyword>
<dbReference type="InterPro" id="IPR042264">
    <property type="entry name" value="DPH1/DPH2_2"/>
</dbReference>
<evidence type="ECO:0000256" key="8">
    <source>
        <dbReference type="ARBA" id="ARBA00023014"/>
    </source>
</evidence>
<keyword evidence="10" id="KW-0004">4Fe-4S</keyword>
<evidence type="ECO:0000256" key="5">
    <source>
        <dbReference type="ARBA" id="ARBA00022691"/>
    </source>
</evidence>
<evidence type="ECO:0000256" key="7">
    <source>
        <dbReference type="ARBA" id="ARBA00023004"/>
    </source>
</evidence>
<evidence type="ECO:0000256" key="6">
    <source>
        <dbReference type="ARBA" id="ARBA00022723"/>
    </source>
</evidence>
<protein>
    <recommendedName>
        <fullName evidence="3 10">2-(3-amino-3-carboxypropyl)histidine synthase</fullName>
        <ecNumber evidence="3 10">2.5.1.108</ecNumber>
    </recommendedName>
</protein>
<comment type="catalytic activity">
    <reaction evidence="9 10">
        <text>L-histidyl-[translation elongation factor 2] + S-adenosyl-L-methionine = 2-[(3S)-amino-3-carboxypropyl]-L-histidyl-[translation elongation factor 2] + S-methyl-5'-thioadenosine + H(+)</text>
        <dbReference type="Rhea" id="RHEA:36783"/>
        <dbReference type="Rhea" id="RHEA-COMP:9748"/>
        <dbReference type="Rhea" id="RHEA-COMP:9749"/>
        <dbReference type="ChEBI" id="CHEBI:15378"/>
        <dbReference type="ChEBI" id="CHEBI:17509"/>
        <dbReference type="ChEBI" id="CHEBI:29979"/>
        <dbReference type="ChEBI" id="CHEBI:59789"/>
        <dbReference type="ChEBI" id="CHEBI:73995"/>
        <dbReference type="EC" id="2.5.1.108"/>
    </reaction>
</comment>
<dbReference type="PANTHER" id="PTHR10762">
    <property type="entry name" value="DIPHTHAMIDE BIOSYNTHESIS PROTEIN"/>
    <property type="match status" value="1"/>
</dbReference>
<dbReference type="Gene3D" id="3.40.50.11860">
    <property type="entry name" value="Diphthamide synthesis DPH1/DPH2 domain 3"/>
    <property type="match status" value="1"/>
</dbReference>
<gene>
    <name evidence="11" type="ORF">ENL47_03125</name>
</gene>
<name>A0A7C5Z007_9CREN</name>
<comment type="cofactor">
    <cofactor evidence="1 10">
        <name>[4Fe-4S] cluster</name>
        <dbReference type="ChEBI" id="CHEBI:49883"/>
    </cofactor>
</comment>
<dbReference type="InterPro" id="IPR042265">
    <property type="entry name" value="DPH1/DPH2_3"/>
</dbReference>
<keyword evidence="6 10" id="KW-0479">Metal-binding</keyword>
<dbReference type="GO" id="GO:0017183">
    <property type="term" value="P:protein histidyl modification to diphthamide"/>
    <property type="evidence" value="ECO:0007669"/>
    <property type="project" value="UniProtKB-UniRule"/>
</dbReference>
<dbReference type="Gene3D" id="3.40.50.11850">
    <property type="entry name" value="Diphthamide synthesis DPH1/DPH2 domain 2"/>
    <property type="match status" value="1"/>
</dbReference>
<organism evidence="11">
    <name type="scientific">Ignisphaera aggregans</name>
    <dbReference type="NCBI Taxonomy" id="334771"/>
    <lineage>
        <taxon>Archaea</taxon>
        <taxon>Thermoproteota</taxon>
        <taxon>Thermoprotei</taxon>
        <taxon>Desulfurococcales</taxon>
        <taxon>Desulfurococcaceae</taxon>
        <taxon>Ignisphaera</taxon>
    </lineage>
</organism>
<dbReference type="UniPathway" id="UPA00559"/>
<comment type="caution">
    <text evidence="11">The sequence shown here is derived from an EMBL/GenBank/DDBJ whole genome shotgun (WGS) entry which is preliminary data.</text>
</comment>
<dbReference type="GO" id="GO:0046872">
    <property type="term" value="F:metal ion binding"/>
    <property type="evidence" value="ECO:0007669"/>
    <property type="project" value="UniProtKB-KW"/>
</dbReference>
<dbReference type="GO" id="GO:0051539">
    <property type="term" value="F:4 iron, 4 sulfur cluster binding"/>
    <property type="evidence" value="ECO:0007669"/>
    <property type="project" value="UniProtKB-UniRule"/>
</dbReference>
<dbReference type="InterPro" id="IPR016435">
    <property type="entry name" value="DPH1/DPH2"/>
</dbReference>
<comment type="function">
    <text evidence="10">Catalyzes the first step of diphthamide biosynthesis, i.e. the transfer of the 3-amino-3-carboxypropyl group from S-adenosyl-L-methionine (SAM) to the C2 position of the imidazole ring of the target histidine residue in translation elongation factor 2 (EF-2).</text>
</comment>
<accession>A0A7C5Z007</accession>
<dbReference type="EC" id="2.5.1.108" evidence="3 10"/>
<dbReference type="SFLD" id="SFLDS00032">
    <property type="entry name" value="Radical_SAM_3-amino-3-carboxyp"/>
    <property type="match status" value="1"/>
</dbReference>
<dbReference type="InterPro" id="IPR035435">
    <property type="entry name" value="DPH1/DPH2_euk_archaea"/>
</dbReference>